<proteinExistence type="predicted"/>
<dbReference type="EMBL" id="RRCT01000001">
    <property type="protein sequence ID" value="RQW76199.1"/>
    <property type="molecule type" value="Genomic_DNA"/>
</dbReference>
<organism evidence="2 3">
    <name type="scientific">Lysinibacillus composti</name>
    <dbReference type="NCBI Taxonomy" id="720633"/>
    <lineage>
        <taxon>Bacteria</taxon>
        <taxon>Bacillati</taxon>
        <taxon>Bacillota</taxon>
        <taxon>Bacilli</taxon>
        <taxon>Bacillales</taxon>
        <taxon>Bacillaceae</taxon>
        <taxon>Lysinibacillus</taxon>
    </lineage>
</organism>
<accession>A0A3N9UJJ9</accession>
<evidence type="ECO:0000313" key="3">
    <source>
        <dbReference type="Proteomes" id="UP000274033"/>
    </source>
</evidence>
<comment type="caution">
    <text evidence="2">The sequence shown here is derived from an EMBL/GenBank/DDBJ whole genome shotgun (WGS) entry which is preliminary data.</text>
</comment>
<dbReference type="OrthoDB" id="2971589at2"/>
<reference evidence="2 3" key="1">
    <citation type="journal article" date="2013" name="J. Microbiol.">
        <title>Lysinibacillus chungkukjangi sp. nov., isolated from Chungkukjang, Korean fermented soybean food.</title>
        <authorList>
            <person name="Kim S.J."/>
            <person name="Jang Y.H."/>
            <person name="Hamada M."/>
            <person name="Ahn J.H."/>
            <person name="Weon H.Y."/>
            <person name="Suzuki K."/>
            <person name="Whang K.S."/>
            <person name="Kwon S.W."/>
        </authorList>
    </citation>
    <scope>NUCLEOTIDE SEQUENCE [LARGE SCALE GENOMIC DNA]</scope>
    <source>
        <strain evidence="2 3">MCCC 1A12701</strain>
    </source>
</reference>
<dbReference type="AlphaFoldDB" id="A0A3N9UJJ9"/>
<sequence>MPRNNENQHVEATPHFDGKRESIINDATASAGEGIGITFTKRMEFALDPNPYNAELKENEDFKKLKKIMGGEKKE</sequence>
<evidence type="ECO:0000313" key="2">
    <source>
        <dbReference type="EMBL" id="RQW76199.1"/>
    </source>
</evidence>
<keyword evidence="3" id="KW-1185">Reference proteome</keyword>
<feature type="region of interest" description="Disordered" evidence="1">
    <location>
        <begin position="1"/>
        <end position="21"/>
    </location>
</feature>
<evidence type="ECO:0000256" key="1">
    <source>
        <dbReference type="SAM" id="MobiDB-lite"/>
    </source>
</evidence>
<dbReference type="RefSeq" id="WP_124761799.1">
    <property type="nucleotide sequence ID" value="NZ_JAFBDY010000001.1"/>
</dbReference>
<gene>
    <name evidence="2" type="ORF">EBB45_01220</name>
</gene>
<protein>
    <submittedName>
        <fullName evidence="2">Uncharacterized protein</fullName>
    </submittedName>
</protein>
<name>A0A3N9UJJ9_9BACI</name>
<dbReference type="Proteomes" id="UP000274033">
    <property type="component" value="Unassembled WGS sequence"/>
</dbReference>